<keyword evidence="2" id="KW-0813">Transport</keyword>
<dbReference type="RefSeq" id="WP_057756244.1">
    <property type="nucleotide sequence ID" value="NZ_JQBP01000007.1"/>
</dbReference>
<dbReference type="PATRIC" id="fig|1616.3.peg.1235"/>
<dbReference type="PANTHER" id="PTHR47737:SF1">
    <property type="entry name" value="GLYCINE BETAINE_PROLINE BETAINE TRANSPORT SYSTEM PERMEASE PROTEIN PROW"/>
    <property type="match status" value="1"/>
</dbReference>
<reference evidence="6 7" key="1">
    <citation type="journal article" date="2015" name="Genome Announc.">
        <title>Expanding the biotechnology potential of lactobacilli through comparative genomics of 213 strains and associated genera.</title>
        <authorList>
            <person name="Sun Z."/>
            <person name="Harris H.M."/>
            <person name="McCann A."/>
            <person name="Guo C."/>
            <person name="Argimon S."/>
            <person name="Zhang W."/>
            <person name="Yang X."/>
            <person name="Jeffery I.B."/>
            <person name="Cooney J.C."/>
            <person name="Kagawa T.F."/>
            <person name="Liu W."/>
            <person name="Song Y."/>
            <person name="Salvetti E."/>
            <person name="Wrobel A."/>
            <person name="Rasinkangas P."/>
            <person name="Parkhill J."/>
            <person name="Rea M.C."/>
            <person name="O'Sullivan O."/>
            <person name="Ritari J."/>
            <person name="Douillard F.P."/>
            <person name="Paul Ross R."/>
            <person name="Yang R."/>
            <person name="Briner A.E."/>
            <person name="Felis G.E."/>
            <person name="de Vos W.M."/>
            <person name="Barrangou R."/>
            <person name="Klaenhammer T.R."/>
            <person name="Caufield P.W."/>
            <person name="Cui Y."/>
            <person name="Zhang H."/>
            <person name="O'Toole P.W."/>
        </authorList>
    </citation>
    <scope>NUCLEOTIDE SEQUENCE [LARGE SCALE GENOMIC DNA]</scope>
    <source>
        <strain evidence="6 7">DSM 20593</strain>
    </source>
</reference>
<evidence type="ECO:0000313" key="7">
    <source>
        <dbReference type="Proteomes" id="UP000051655"/>
    </source>
</evidence>
<feature type="domain" description="ABC-type glycine betaine transport system substrate-binding" evidence="5">
    <location>
        <begin position="199"/>
        <end position="301"/>
    </location>
</feature>
<accession>A0A0R2JBM4</accession>
<comment type="subcellular location">
    <subcellularLocation>
        <location evidence="1">Cell membrane</location>
    </subcellularLocation>
</comment>
<evidence type="ECO:0000256" key="1">
    <source>
        <dbReference type="ARBA" id="ARBA00004236"/>
    </source>
</evidence>
<keyword evidence="4" id="KW-0472">Membrane</keyword>
<dbReference type="Gene3D" id="3.10.105.10">
    <property type="entry name" value="Dipeptide-binding Protein, Domain 3"/>
    <property type="match status" value="1"/>
</dbReference>
<sequence>MRKMKIILPLLVVFILIGIGLMNTSTKAPDAYNPNKALGPQVDYTITGIDAGAGIMNGTNTALDSYGLRDKNWQLQTSSTAAMTSSLGKAVAHHEPIVVTGWVPHWMVSKYNLKFLDDPKGVYGKSEHINTIARKGLKNSDPEAYTVLDRFHWTPDDMAKVMMKVNEGVDPQKAAQEWLAENPDHLKAWTDSVAKVSGKKLTLTYVAWDSEIASTNVVAQTLRDVGYDVTIRPMEIQPLWASVSTGAADAMVSAWLPNTSGKYYDDYKGKFDDLGANLEGARVGLSVPKYMSNINSIEDLKN</sequence>
<dbReference type="STRING" id="1616.IV73_GL001202"/>
<dbReference type="EMBL" id="JQBP01000007">
    <property type="protein sequence ID" value="KRN74696.1"/>
    <property type="molecule type" value="Genomic_DNA"/>
</dbReference>
<comment type="caution">
    <text evidence="6">The sequence shown here is derived from an EMBL/GenBank/DDBJ whole genome shotgun (WGS) entry which is preliminary data.</text>
</comment>
<dbReference type="SUPFAM" id="SSF53850">
    <property type="entry name" value="Periplasmic binding protein-like II"/>
    <property type="match status" value="2"/>
</dbReference>
<keyword evidence="3" id="KW-1003">Cell membrane</keyword>
<dbReference type="AlphaFoldDB" id="A0A0R2JBM4"/>
<feature type="domain" description="ABC-type glycine betaine transport system substrate-binding" evidence="5">
    <location>
        <begin position="34"/>
        <end position="181"/>
    </location>
</feature>
<dbReference type="Pfam" id="PF04069">
    <property type="entry name" value="OpuAC"/>
    <property type="match status" value="2"/>
</dbReference>
<evidence type="ECO:0000313" key="6">
    <source>
        <dbReference type="EMBL" id="KRN74696.1"/>
    </source>
</evidence>
<dbReference type="PANTHER" id="PTHR47737">
    <property type="entry name" value="GLYCINE BETAINE/PROLINE BETAINE TRANSPORT SYSTEM PERMEASE PROTEIN PROW"/>
    <property type="match status" value="1"/>
</dbReference>
<dbReference type="GO" id="GO:0043190">
    <property type="term" value="C:ATP-binding cassette (ABC) transporter complex"/>
    <property type="evidence" value="ECO:0007669"/>
    <property type="project" value="InterPro"/>
</dbReference>
<dbReference type="GO" id="GO:0005275">
    <property type="term" value="F:amine transmembrane transporter activity"/>
    <property type="evidence" value="ECO:0007669"/>
    <property type="project" value="TreeGrafter"/>
</dbReference>
<protein>
    <recommendedName>
        <fullName evidence="5">ABC-type glycine betaine transport system substrate-binding domain-containing protein</fullName>
    </recommendedName>
</protein>
<dbReference type="OrthoDB" id="9787902at2"/>
<organism evidence="6 7">
    <name type="scientific">Weissella kandleri</name>
    <dbReference type="NCBI Taxonomy" id="1616"/>
    <lineage>
        <taxon>Bacteria</taxon>
        <taxon>Bacillati</taxon>
        <taxon>Bacillota</taxon>
        <taxon>Bacilli</taxon>
        <taxon>Lactobacillales</taxon>
        <taxon>Lactobacillaceae</taxon>
        <taxon>Weissella</taxon>
    </lineage>
</organism>
<dbReference type="GO" id="GO:0031460">
    <property type="term" value="P:glycine betaine transport"/>
    <property type="evidence" value="ECO:0007669"/>
    <property type="project" value="TreeGrafter"/>
</dbReference>
<proteinExistence type="predicted"/>
<dbReference type="Proteomes" id="UP000051655">
    <property type="component" value="Unassembled WGS sequence"/>
</dbReference>
<name>A0A0R2JBM4_9LACO</name>
<dbReference type="GO" id="GO:0015871">
    <property type="term" value="P:choline transport"/>
    <property type="evidence" value="ECO:0007669"/>
    <property type="project" value="TreeGrafter"/>
</dbReference>
<keyword evidence="7" id="KW-1185">Reference proteome</keyword>
<gene>
    <name evidence="6" type="ORF">IV73_GL001202</name>
</gene>
<evidence type="ECO:0000256" key="3">
    <source>
        <dbReference type="ARBA" id="ARBA00022475"/>
    </source>
</evidence>
<dbReference type="Gene3D" id="3.40.190.100">
    <property type="entry name" value="Glycine betaine-binding periplasmic protein, domain 2"/>
    <property type="match status" value="1"/>
</dbReference>
<dbReference type="GO" id="GO:0015226">
    <property type="term" value="F:carnitine transmembrane transporter activity"/>
    <property type="evidence" value="ECO:0007669"/>
    <property type="project" value="TreeGrafter"/>
</dbReference>
<dbReference type="InterPro" id="IPR007210">
    <property type="entry name" value="ABC_Gly_betaine_transp_sub-bd"/>
</dbReference>
<evidence type="ECO:0000259" key="5">
    <source>
        <dbReference type="Pfam" id="PF04069"/>
    </source>
</evidence>
<evidence type="ECO:0000256" key="2">
    <source>
        <dbReference type="ARBA" id="ARBA00022448"/>
    </source>
</evidence>
<evidence type="ECO:0000256" key="4">
    <source>
        <dbReference type="ARBA" id="ARBA00023136"/>
    </source>
</evidence>